<keyword evidence="1" id="KW-0812">Transmembrane</keyword>
<proteinExistence type="predicted"/>
<reference evidence="2 3" key="2">
    <citation type="journal article" date="2016" name="Int. J. Syst. Evol. Microbiol.">
        <title>Bacillus gobiensis sp. nov., isolated from a soil sample.</title>
        <authorList>
            <person name="Liu B."/>
            <person name="Liu G.H."/>
            <person name="Cetin S."/>
            <person name="Schumann P."/>
            <person name="Pan Z.Z."/>
            <person name="Chen Q.Q."/>
        </authorList>
    </citation>
    <scope>NUCLEOTIDE SEQUENCE [LARGE SCALE GENOMIC DNA]</scope>
    <source>
        <strain evidence="2 3">FJAT-4402</strain>
    </source>
</reference>
<sequence>MFLLLLETNDALIGMKSSQSELFWYSVGVSQSFFLPCYDLFYPPLLFSARFAINCDHIIIYCYLFGFFSL</sequence>
<reference evidence="3" key="1">
    <citation type="submission" date="2015-08" db="EMBL/GenBank/DDBJ databases">
        <title>Genome sequencing project for genomic taxonomy and phylogenomics of Bacillus-like bacteria.</title>
        <authorList>
            <person name="Liu B."/>
            <person name="Wang J."/>
            <person name="Zhu Y."/>
            <person name="Liu G."/>
            <person name="Chen Q."/>
            <person name="Chen Z."/>
            <person name="Lan J."/>
            <person name="Che J."/>
            <person name="Ge C."/>
            <person name="Shi H."/>
            <person name="Pan Z."/>
            <person name="Liu X."/>
        </authorList>
    </citation>
    <scope>NUCLEOTIDE SEQUENCE [LARGE SCALE GENOMIC DNA]</scope>
    <source>
        <strain evidence="3">FJAT-4402</strain>
    </source>
</reference>
<name>A0A0M4FU53_9BACI</name>
<accession>A0A0M4FU53</accession>
<evidence type="ECO:0000313" key="2">
    <source>
        <dbReference type="EMBL" id="ALC83698.1"/>
    </source>
</evidence>
<organism evidence="2 3">
    <name type="scientific">Bacillus gobiensis</name>
    <dbReference type="NCBI Taxonomy" id="1441095"/>
    <lineage>
        <taxon>Bacteria</taxon>
        <taxon>Bacillati</taxon>
        <taxon>Bacillota</taxon>
        <taxon>Bacilli</taxon>
        <taxon>Bacillales</taxon>
        <taxon>Bacillaceae</taxon>
        <taxon>Bacillus</taxon>
    </lineage>
</organism>
<feature type="transmembrane region" description="Helical" evidence="1">
    <location>
        <begin position="47"/>
        <end position="68"/>
    </location>
</feature>
<dbReference type="STRING" id="1441095.AM592_20865"/>
<keyword evidence="1" id="KW-0472">Membrane</keyword>
<dbReference type="AlphaFoldDB" id="A0A0M4FU53"/>
<keyword evidence="3" id="KW-1185">Reference proteome</keyword>
<dbReference type="EMBL" id="CP012600">
    <property type="protein sequence ID" value="ALC83698.1"/>
    <property type="molecule type" value="Genomic_DNA"/>
</dbReference>
<keyword evidence="1" id="KW-1133">Transmembrane helix</keyword>
<evidence type="ECO:0000256" key="1">
    <source>
        <dbReference type="SAM" id="Phobius"/>
    </source>
</evidence>
<gene>
    <name evidence="2" type="ORF">AM592_20865</name>
</gene>
<dbReference type="PATRIC" id="fig|1441095.3.peg.4619"/>
<dbReference type="Proteomes" id="UP000067625">
    <property type="component" value="Chromosome"/>
</dbReference>
<evidence type="ECO:0000313" key="3">
    <source>
        <dbReference type="Proteomes" id="UP000067625"/>
    </source>
</evidence>
<protein>
    <submittedName>
        <fullName evidence="2">Uncharacterized protein</fullName>
    </submittedName>
</protein>